<dbReference type="InterPro" id="IPR052794">
    <property type="entry name" value="Mito_Ser_Protease_LACTB"/>
</dbReference>
<sequence length="413" mass="45965">MKDLFAKQRILGHDQVLNGLTKVDALLAELIYEGKVPGLSVSVLKDGITIFQKGYGYSDLEVRLPVDPNKTLFRIASVSKPIAATALAHMVAEGLIDLDASFYEYVPYYPKKKWDFTIRQLASHTAGIRGYRGVEYGLNQPYTIKEGIDIFKNDPLIFEPGKGYLYNSYDWVLVSLAMQEASGIPFEEYVRQRVLEHLAMENTFPESPSGNHFDKNGEDGRETDGTGDVNYREDTTHTGNSNKTEDLKASDALRTSKDGPKKAWPSNKIFPHVSKFYTKNRRGGFREAIPVNNFYKLAGGGYLSTSADIAKFGQAHLEEAILNESVRAQFLNSQVVNGKPTYYGLGWQISEDAKGRPYYGHVGNGVGGYSNFFVYPEAGMVFAILLNCTDPKVQEELNVAIATLVNLHKVIDV</sequence>
<feature type="domain" description="Beta-lactamase-related" evidence="2">
    <location>
        <begin position="23"/>
        <end position="402"/>
    </location>
</feature>
<evidence type="ECO:0000313" key="3">
    <source>
        <dbReference type="EMBL" id="MDT7828114.1"/>
    </source>
</evidence>
<dbReference type="PANTHER" id="PTHR46520">
    <property type="entry name" value="SERINE BETA-LACTAMASE-LIKE PROTEIN LACTB, MITOCHONDRIAL"/>
    <property type="match status" value="1"/>
</dbReference>
<dbReference type="EMBL" id="JAVTTP010000001">
    <property type="protein sequence ID" value="MDT7828114.1"/>
    <property type="molecule type" value="Genomic_DNA"/>
</dbReference>
<comment type="caution">
    <text evidence="3">The sequence shown here is derived from an EMBL/GenBank/DDBJ whole genome shotgun (WGS) entry which is preliminary data.</text>
</comment>
<dbReference type="GO" id="GO:0016787">
    <property type="term" value="F:hydrolase activity"/>
    <property type="evidence" value="ECO:0007669"/>
    <property type="project" value="UniProtKB-KW"/>
</dbReference>
<keyword evidence="4" id="KW-1185">Reference proteome</keyword>
<dbReference type="Pfam" id="PF00144">
    <property type="entry name" value="Beta-lactamase"/>
    <property type="match status" value="1"/>
</dbReference>
<accession>A0ABU3L4I2</accession>
<feature type="region of interest" description="Disordered" evidence="1">
    <location>
        <begin position="201"/>
        <end position="264"/>
    </location>
</feature>
<organism evidence="3 4">
    <name type="scientific">Pricia mediterranea</name>
    <dbReference type="NCBI Taxonomy" id="3076079"/>
    <lineage>
        <taxon>Bacteria</taxon>
        <taxon>Pseudomonadati</taxon>
        <taxon>Bacteroidota</taxon>
        <taxon>Flavobacteriia</taxon>
        <taxon>Flavobacteriales</taxon>
        <taxon>Flavobacteriaceae</taxon>
        <taxon>Pricia</taxon>
    </lineage>
</organism>
<proteinExistence type="predicted"/>
<reference evidence="3 4" key="1">
    <citation type="submission" date="2023-09" db="EMBL/GenBank/DDBJ databases">
        <title>Novel taxa isolated from Blanes Bay.</title>
        <authorList>
            <person name="Rey-Velasco X."/>
            <person name="Lucena T."/>
        </authorList>
    </citation>
    <scope>NUCLEOTIDE SEQUENCE [LARGE SCALE GENOMIC DNA]</scope>
    <source>
        <strain evidence="3 4">S334</strain>
    </source>
</reference>
<keyword evidence="3" id="KW-0378">Hydrolase</keyword>
<dbReference type="InterPro" id="IPR001466">
    <property type="entry name" value="Beta-lactam-related"/>
</dbReference>
<evidence type="ECO:0000259" key="2">
    <source>
        <dbReference type="Pfam" id="PF00144"/>
    </source>
</evidence>
<dbReference type="RefSeq" id="WP_314013247.1">
    <property type="nucleotide sequence ID" value="NZ_JAVTTP010000001.1"/>
</dbReference>
<gene>
    <name evidence="3" type="ORF">RQM65_05475</name>
</gene>
<evidence type="ECO:0000313" key="4">
    <source>
        <dbReference type="Proteomes" id="UP001250656"/>
    </source>
</evidence>
<dbReference type="InterPro" id="IPR012338">
    <property type="entry name" value="Beta-lactam/transpept-like"/>
</dbReference>
<dbReference type="Proteomes" id="UP001250656">
    <property type="component" value="Unassembled WGS sequence"/>
</dbReference>
<dbReference type="Gene3D" id="3.40.710.10">
    <property type="entry name" value="DD-peptidase/beta-lactamase superfamily"/>
    <property type="match status" value="2"/>
</dbReference>
<dbReference type="PANTHER" id="PTHR46520:SF1">
    <property type="entry name" value="SERINE BETA-LACTAMASE-LIKE PROTEIN LACTB, MITOCHONDRIAL"/>
    <property type="match status" value="1"/>
</dbReference>
<dbReference type="SUPFAM" id="SSF56601">
    <property type="entry name" value="beta-lactamase/transpeptidase-like"/>
    <property type="match status" value="1"/>
</dbReference>
<name>A0ABU3L4I2_9FLAO</name>
<feature type="compositionally biased region" description="Basic and acidic residues" evidence="1">
    <location>
        <begin position="243"/>
        <end position="261"/>
    </location>
</feature>
<dbReference type="EC" id="3.1.1.103" evidence="3"/>
<evidence type="ECO:0000256" key="1">
    <source>
        <dbReference type="SAM" id="MobiDB-lite"/>
    </source>
</evidence>
<protein>
    <submittedName>
        <fullName evidence="3">Serine hydrolase domain-containing protein</fullName>
        <ecNumber evidence="3">3.1.1.103</ecNumber>
    </submittedName>
</protein>
<feature type="compositionally biased region" description="Basic and acidic residues" evidence="1">
    <location>
        <begin position="212"/>
        <end position="236"/>
    </location>
</feature>